<gene>
    <name evidence="1" type="ORF">DP108_06335</name>
</gene>
<dbReference type="Proteomes" id="UP000326207">
    <property type="component" value="Unassembled WGS sequence"/>
</dbReference>
<dbReference type="AlphaFoldDB" id="A0A5N5UJY3"/>
<accession>A0A5N5UJY3</accession>
<dbReference type="RefSeq" id="WP_152156161.1">
    <property type="nucleotide sequence ID" value="NZ_QMDY01000003.1"/>
</dbReference>
<reference evidence="1 2" key="1">
    <citation type="submission" date="2019-10" db="EMBL/GenBank/DDBJ databases">
        <title>Unraveling microbial dark matter from salterns through culturing: the case of the genus Halosegnis.</title>
        <authorList>
            <person name="Duran-Viseras A."/>
            <person name="Andrei A.-S."/>
            <person name="Vera-Gargallo B."/>
            <person name="Ghai R."/>
            <person name="Sanchez-Porro C."/>
            <person name="Ventosa A."/>
        </authorList>
    </citation>
    <scope>NUCLEOTIDE SEQUENCE [LARGE SCALE GENOMIC DNA]</scope>
    <source>
        <strain evidence="1 2">F19-13</strain>
    </source>
</reference>
<name>A0A5N5UJY3_9EURY</name>
<dbReference type="EMBL" id="QMDY01000003">
    <property type="protein sequence ID" value="KAB7518781.1"/>
    <property type="molecule type" value="Genomic_DNA"/>
</dbReference>
<comment type="caution">
    <text evidence="1">The sequence shown here is derived from an EMBL/GenBank/DDBJ whole genome shotgun (WGS) entry which is preliminary data.</text>
</comment>
<evidence type="ECO:0000313" key="2">
    <source>
        <dbReference type="Proteomes" id="UP000326207"/>
    </source>
</evidence>
<proteinExistence type="predicted"/>
<organism evidence="1 2">
    <name type="scientific">Halosegnis rubeus</name>
    <dbReference type="NCBI Taxonomy" id="2212850"/>
    <lineage>
        <taxon>Archaea</taxon>
        <taxon>Methanobacteriati</taxon>
        <taxon>Methanobacteriota</taxon>
        <taxon>Stenosarchaea group</taxon>
        <taxon>Halobacteria</taxon>
        <taxon>Halobacteriales</taxon>
        <taxon>Natronomonadaceae</taxon>
        <taxon>Halosegnis</taxon>
    </lineage>
</organism>
<sequence>MARDGRSWWARLHWWDKLEMVGAALIFLFVVLAGINPVLAESLFNRALDLFIGATDALFE</sequence>
<protein>
    <submittedName>
        <fullName evidence="1">Uncharacterized protein</fullName>
    </submittedName>
</protein>
<evidence type="ECO:0000313" key="1">
    <source>
        <dbReference type="EMBL" id="KAB7518781.1"/>
    </source>
</evidence>